<sequence>MKLIQSHAVKTHIISGFLGAGKTTLLQHLLAQKPEGETWAVLMNEFGQIGVDQKLLPQQQGYEVKELLGGCLCCTSQLPMQIALSRLIQETQPDRLFIEPTGLGHPAQLLEQLTEPHWQSLIEMRALVTVVDGSRLHDAEWTAQHLYQDQLKAAQIVVVSHQDAMNEKDQLALNRLKQEYLAYVQHWLTSNHGQLELQAVDLPYVGVERKIQPLIQIQKTLAAGQAQPEIKQLPYHYVESAQGYTVAGWKFSKRWQFDFYDLLDVLCELTDWVRIKAIFHTNQGWMSFNFNPEQLNYKSGAENIDNRIEIITQHERDWADVEEAILKCRIDTLEKTQ</sequence>
<dbReference type="KEGG" id="alj:G8D99_03755"/>
<reference evidence="2 3" key="1">
    <citation type="submission" date="2020-03" db="EMBL/GenBank/DDBJ databases">
        <authorList>
            <person name="Zhu W."/>
        </authorList>
    </citation>
    <scope>NUCLEOTIDE SEQUENCE [LARGE SCALE GENOMIC DNA]</scope>
    <source>
        <strain evidence="2 3">185</strain>
    </source>
</reference>
<proteinExistence type="predicted"/>
<name>A0A6G8S1Y6_9GAMM</name>
<dbReference type="Gene3D" id="3.40.50.300">
    <property type="entry name" value="P-loop containing nucleotide triphosphate hydrolases"/>
    <property type="match status" value="1"/>
</dbReference>
<dbReference type="RefSeq" id="WP_166322761.1">
    <property type="nucleotide sequence ID" value="NZ_CP049916.1"/>
</dbReference>
<dbReference type="GO" id="GO:0005737">
    <property type="term" value="C:cytoplasm"/>
    <property type="evidence" value="ECO:0007669"/>
    <property type="project" value="TreeGrafter"/>
</dbReference>
<evidence type="ECO:0000313" key="3">
    <source>
        <dbReference type="Proteomes" id="UP000501939"/>
    </source>
</evidence>
<protein>
    <submittedName>
        <fullName evidence="2">GTP-binding protein</fullName>
    </submittedName>
</protein>
<dbReference type="CDD" id="cd03112">
    <property type="entry name" value="CobW-like"/>
    <property type="match status" value="1"/>
</dbReference>
<dbReference type="InterPro" id="IPR027417">
    <property type="entry name" value="P-loop_NTPase"/>
</dbReference>
<dbReference type="EMBL" id="CP049916">
    <property type="protein sequence ID" value="QIO08222.1"/>
    <property type="molecule type" value="Genomic_DNA"/>
</dbReference>
<keyword evidence="3" id="KW-1185">Reference proteome</keyword>
<dbReference type="InterPro" id="IPR003495">
    <property type="entry name" value="CobW/HypB/UreG_nucleotide-bd"/>
</dbReference>
<gene>
    <name evidence="2" type="ORF">G8D99_03755</name>
</gene>
<dbReference type="InterPro" id="IPR051316">
    <property type="entry name" value="Zinc-reg_GTPase_activator"/>
</dbReference>
<organism evidence="2 3">
    <name type="scientific">Acinetobacter lanii</name>
    <dbReference type="NCBI Taxonomy" id="2715163"/>
    <lineage>
        <taxon>Bacteria</taxon>
        <taxon>Pseudomonadati</taxon>
        <taxon>Pseudomonadota</taxon>
        <taxon>Gammaproteobacteria</taxon>
        <taxon>Moraxellales</taxon>
        <taxon>Moraxellaceae</taxon>
        <taxon>Acinetobacter</taxon>
    </lineage>
</organism>
<dbReference type="PANTHER" id="PTHR13748:SF46">
    <property type="entry name" value="ZINC CHAPERONE YEIR"/>
    <property type="match status" value="1"/>
</dbReference>
<feature type="domain" description="CobW/HypB/UreG nucleotide-binding" evidence="1">
    <location>
        <begin position="11"/>
        <end position="171"/>
    </location>
</feature>
<dbReference type="Proteomes" id="UP000501939">
    <property type="component" value="Chromosome"/>
</dbReference>
<dbReference type="PANTHER" id="PTHR13748">
    <property type="entry name" value="COBW-RELATED"/>
    <property type="match status" value="1"/>
</dbReference>
<dbReference type="SUPFAM" id="SSF52540">
    <property type="entry name" value="P-loop containing nucleoside triphosphate hydrolases"/>
    <property type="match status" value="1"/>
</dbReference>
<dbReference type="Pfam" id="PF02492">
    <property type="entry name" value="cobW"/>
    <property type="match status" value="1"/>
</dbReference>
<accession>A0A6G8S1Y6</accession>
<evidence type="ECO:0000259" key="1">
    <source>
        <dbReference type="Pfam" id="PF02492"/>
    </source>
</evidence>
<evidence type="ECO:0000313" key="2">
    <source>
        <dbReference type="EMBL" id="QIO08222.1"/>
    </source>
</evidence>
<dbReference type="AlphaFoldDB" id="A0A6G8S1Y6"/>